<dbReference type="InterPro" id="IPR000210">
    <property type="entry name" value="BTB/POZ_dom"/>
</dbReference>
<evidence type="ECO:0000313" key="4">
    <source>
        <dbReference type="Proteomes" id="UP001360953"/>
    </source>
</evidence>
<dbReference type="EMBL" id="JBBPEH010000006">
    <property type="protein sequence ID" value="KAK7537158.1"/>
    <property type="molecule type" value="Genomic_DNA"/>
</dbReference>
<name>A0ABR1LPS7_9PEZI</name>
<dbReference type="RefSeq" id="XP_066655309.1">
    <property type="nucleotide sequence ID" value="XM_066804026.1"/>
</dbReference>
<feature type="region of interest" description="Disordered" evidence="1">
    <location>
        <begin position="1"/>
        <end position="30"/>
    </location>
</feature>
<feature type="compositionally biased region" description="Low complexity" evidence="1">
    <location>
        <begin position="94"/>
        <end position="105"/>
    </location>
</feature>
<feature type="region of interest" description="Disordered" evidence="1">
    <location>
        <begin position="73"/>
        <end position="105"/>
    </location>
</feature>
<dbReference type="InterPro" id="IPR011333">
    <property type="entry name" value="SKP1/BTB/POZ_sf"/>
</dbReference>
<evidence type="ECO:0000256" key="1">
    <source>
        <dbReference type="SAM" id="MobiDB-lite"/>
    </source>
</evidence>
<dbReference type="SMART" id="SM00225">
    <property type="entry name" value="BTB"/>
    <property type="match status" value="1"/>
</dbReference>
<organism evidence="3 4">
    <name type="scientific">Phyllosticta citribraziliensis</name>
    <dbReference type="NCBI Taxonomy" id="989973"/>
    <lineage>
        <taxon>Eukaryota</taxon>
        <taxon>Fungi</taxon>
        <taxon>Dikarya</taxon>
        <taxon>Ascomycota</taxon>
        <taxon>Pezizomycotina</taxon>
        <taxon>Dothideomycetes</taxon>
        <taxon>Dothideomycetes incertae sedis</taxon>
        <taxon>Botryosphaeriales</taxon>
        <taxon>Phyllostictaceae</taxon>
        <taxon>Phyllosticta</taxon>
    </lineage>
</organism>
<keyword evidence="4" id="KW-1185">Reference proteome</keyword>
<protein>
    <recommendedName>
        <fullName evidence="2">BTB domain-containing protein</fullName>
    </recommendedName>
</protein>
<evidence type="ECO:0000313" key="3">
    <source>
        <dbReference type="EMBL" id="KAK7537158.1"/>
    </source>
</evidence>
<feature type="compositionally biased region" description="Polar residues" evidence="1">
    <location>
        <begin position="12"/>
        <end position="30"/>
    </location>
</feature>
<gene>
    <name evidence="3" type="ORF">J3D65DRAFT_696361</name>
</gene>
<comment type="caution">
    <text evidence="3">The sequence shown here is derived from an EMBL/GenBank/DDBJ whole genome shotgun (WGS) entry which is preliminary data.</text>
</comment>
<dbReference type="Gene3D" id="3.30.710.10">
    <property type="entry name" value="Potassium Channel Kv1.1, Chain A"/>
    <property type="match status" value="1"/>
</dbReference>
<dbReference type="Pfam" id="PF00651">
    <property type="entry name" value="BTB"/>
    <property type="match status" value="1"/>
</dbReference>
<proteinExistence type="predicted"/>
<accession>A0ABR1LPS7</accession>
<dbReference type="Proteomes" id="UP001360953">
    <property type="component" value="Unassembled WGS sequence"/>
</dbReference>
<dbReference type="PANTHER" id="PTHR47843:SF5">
    <property type="entry name" value="BTB_POZ DOMAIN PROTEIN"/>
    <property type="match status" value="1"/>
</dbReference>
<dbReference type="SUPFAM" id="SSF54695">
    <property type="entry name" value="POZ domain"/>
    <property type="match status" value="1"/>
</dbReference>
<dbReference type="PANTHER" id="PTHR47843">
    <property type="entry name" value="BTB DOMAIN-CONTAINING PROTEIN-RELATED"/>
    <property type="match status" value="1"/>
</dbReference>
<feature type="domain" description="BTB" evidence="2">
    <location>
        <begin position="139"/>
        <end position="207"/>
    </location>
</feature>
<evidence type="ECO:0000259" key="2">
    <source>
        <dbReference type="PROSITE" id="PS50097"/>
    </source>
</evidence>
<dbReference type="CDD" id="cd18186">
    <property type="entry name" value="BTB_POZ_ZBTB_KLHL-like"/>
    <property type="match status" value="1"/>
</dbReference>
<dbReference type="GeneID" id="92036932"/>
<sequence>MSHSTRAREFQLPTSNFEQPNSSKVSDLSQNRSTGFVHFASPPPSIRISQPFGSEMSTVPSLRQQLALILPSGAATASRNRQEPQVRPIVPKRAASPSTSEATTSIKRARVDDSYDASIQDSILSLLILLRLFHSQAYSDLTIRDRHGQEWRVHKNIVCTRCRFFAKAVDGGFKEGKTGLIEMPNDDPDALKALLEWCYSNTFTIPKVEVVRDHVLFHLEVYIIAETYGVAALATKAMEEFTKVVGLQKWYCPRKIIPAAAERVYESIPEKQGEAIKRALASASAVHLSGLLQNSEFTDQMADNPLYSRAIGKALRDLPKVYKTFECKIRPRSFFGHLGLWLTTVQGDGCTTSAQASTPQA</sequence>
<dbReference type="PROSITE" id="PS50097">
    <property type="entry name" value="BTB"/>
    <property type="match status" value="1"/>
</dbReference>
<reference evidence="3 4" key="1">
    <citation type="submission" date="2024-04" db="EMBL/GenBank/DDBJ databases">
        <title>Phyllosticta paracitricarpa is synonymous to the EU quarantine fungus P. citricarpa based on phylogenomic analyses.</title>
        <authorList>
            <consortium name="Lawrence Berkeley National Laboratory"/>
            <person name="Van ingen-buijs V.A."/>
            <person name="Van westerhoven A.C."/>
            <person name="Haridas S."/>
            <person name="Skiadas P."/>
            <person name="Martin F."/>
            <person name="Groenewald J.Z."/>
            <person name="Crous P.W."/>
            <person name="Seidl M.F."/>
        </authorList>
    </citation>
    <scope>NUCLEOTIDE SEQUENCE [LARGE SCALE GENOMIC DNA]</scope>
    <source>
        <strain evidence="3 4">CPC 17464</strain>
    </source>
</reference>